<evidence type="ECO:0000313" key="2">
    <source>
        <dbReference type="Proteomes" id="UP000398217"/>
    </source>
</evidence>
<keyword evidence="2" id="KW-1185">Reference proteome</keyword>
<evidence type="ECO:0000313" key="1">
    <source>
        <dbReference type="EMBL" id="GET45385.1"/>
    </source>
</evidence>
<organism evidence="1 2">
    <name type="scientific">Capnocytophaga felis</name>
    <dbReference type="NCBI Taxonomy" id="2267611"/>
    <lineage>
        <taxon>Bacteria</taxon>
        <taxon>Pseudomonadati</taxon>
        <taxon>Bacteroidota</taxon>
        <taxon>Flavobacteriia</taxon>
        <taxon>Flavobacteriales</taxon>
        <taxon>Flavobacteriaceae</taxon>
        <taxon>Capnocytophaga</taxon>
    </lineage>
</organism>
<sequence length="105" mass="11074">MAVACGKSDDGQSGGTYTVKVLKSEGVKLLNVVIVRDGQSNTEEVNKPLAEDWVKSFTVKNVIAASVTAEGTNENATLTLQLLKGDKVVKESTSKGVYLIATVSE</sequence>
<reference evidence="2" key="1">
    <citation type="journal article" date="2020" name="Int. J. Syst. Evol. Microbiol.">
        <title>Capnocytophaga felis sp. nov. isolated from the feline oral cavity.</title>
        <authorList>
            <person name="Suzuki M."/>
            <person name="Umeda K."/>
            <person name="Kimura M."/>
            <person name="Imaoka K."/>
            <person name="Morikawa S."/>
            <person name="Maeda K."/>
        </authorList>
    </citation>
    <scope>NUCLEOTIDE SEQUENCE [LARGE SCALE GENOMIC DNA]</scope>
    <source>
        <strain evidence="2">KC07070</strain>
    </source>
</reference>
<dbReference type="EMBL" id="BLBC01000005">
    <property type="protein sequence ID" value="GET45385.1"/>
    <property type="molecule type" value="Genomic_DNA"/>
</dbReference>
<dbReference type="AlphaFoldDB" id="A0A5M4B7X7"/>
<gene>
    <name evidence="1" type="ORF">RCZ01_06870</name>
</gene>
<dbReference type="Proteomes" id="UP000398217">
    <property type="component" value="Unassembled WGS sequence"/>
</dbReference>
<comment type="caution">
    <text evidence="1">The sequence shown here is derived from an EMBL/GenBank/DDBJ whole genome shotgun (WGS) entry which is preliminary data.</text>
</comment>
<proteinExistence type="predicted"/>
<accession>A0A5M4B7X7</accession>
<protein>
    <submittedName>
        <fullName evidence="1">Uncharacterized protein</fullName>
    </submittedName>
</protein>
<name>A0A5M4B7X7_9FLAO</name>